<comment type="caution">
    <text evidence="2">The sequence shown here is derived from an EMBL/GenBank/DDBJ whole genome shotgun (WGS) entry which is preliminary data.</text>
</comment>
<evidence type="ECO:0000313" key="2">
    <source>
        <dbReference type="EMBL" id="KFI76425.1"/>
    </source>
</evidence>
<sequence>MAVKWQVAPELAMMRTDDPPSRIRWLDPAPIVVAVVAAVVMCGSRFLVDGERVTLVAAAVPALVFAVLCYLIGVLLCSWFDAASGGRAVASWLRSRPRSSLRDAVRGRFVAYWLVLLVCWTPWFAFCWPGVMRDDTIVQFMQSSGYHRYFTQHPLFDTLVFGVFWRIGGAMGNQVWGMAVYTVVQALLMAANLALVLCYLRSRGVPRLALAFGLAYCAGFYALVQSVPTMSKDSLTTLFVVPLALIATEVCLSRGAVLRRWPVCVALVALVVLTMVSKRTMLPVLVCFAVPLVLAASKARVRTVCCLLVAVILAEGVWTPAVNHVTRANHSIDRDVFGLIMLPVARIESQDPGGITAQERDELGPVMDLDLAGDDYNPTRSDETSWTMNIHATASQKLTALGAWARIGSRHPQTFIEAYVTLTQDWYYPSHGIGFPSSSAYVFSDRYMRQWDTFVIPPVTARFVLKDFLDTLGPERPEVAWRERVNHTVKRSVENPASSYAVYLTYLPLLIAAYFISRRRWRNLAAWSLFGLTALSLYASPIVLCWFATPAFHMLPGMVGLGFIRRDGPYLLGPRRR</sequence>
<dbReference type="Pfam" id="PF19484">
    <property type="entry name" value="DUF6020"/>
    <property type="match status" value="1"/>
</dbReference>
<dbReference type="AlphaFoldDB" id="A0A087BZH5"/>
<dbReference type="EMBL" id="JGZE01000016">
    <property type="protein sequence ID" value="KFI76425.1"/>
    <property type="molecule type" value="Genomic_DNA"/>
</dbReference>
<protein>
    <submittedName>
        <fullName evidence="2">Sortase B cell surface sorting signal</fullName>
    </submittedName>
</protein>
<dbReference type="eggNOG" id="ENOG5032VVG">
    <property type="taxonomic scope" value="Bacteria"/>
</dbReference>
<keyword evidence="1" id="KW-0812">Transmembrane</keyword>
<feature type="transmembrane region" description="Helical" evidence="1">
    <location>
        <begin position="524"/>
        <end position="549"/>
    </location>
</feature>
<reference evidence="2 3" key="1">
    <citation type="submission" date="2014-03" db="EMBL/GenBank/DDBJ databases">
        <title>Genomics of Bifidobacteria.</title>
        <authorList>
            <person name="Ventura M."/>
            <person name="Milani C."/>
            <person name="Lugli G.A."/>
        </authorList>
    </citation>
    <scope>NUCLEOTIDE SEQUENCE [LARGE SCALE GENOMIC DNA]</scope>
    <source>
        <strain evidence="2 3">DSM 21395</strain>
    </source>
</reference>
<accession>A0A087BZH5</accession>
<dbReference type="STRING" id="1437603.GCA_000771525_00516"/>
<feature type="transmembrane region" description="Helical" evidence="1">
    <location>
        <begin position="29"/>
        <end position="48"/>
    </location>
</feature>
<feature type="transmembrane region" description="Helical" evidence="1">
    <location>
        <begin position="257"/>
        <end position="275"/>
    </location>
</feature>
<gene>
    <name evidence="2" type="ORF">BMON_1725</name>
</gene>
<dbReference type="InterPro" id="IPR046062">
    <property type="entry name" value="DUF6020"/>
</dbReference>
<feature type="transmembrane region" description="Helical" evidence="1">
    <location>
        <begin position="109"/>
        <end position="128"/>
    </location>
</feature>
<keyword evidence="3" id="KW-1185">Reference proteome</keyword>
<dbReference type="Proteomes" id="UP000029082">
    <property type="component" value="Unassembled WGS sequence"/>
</dbReference>
<dbReference type="OrthoDB" id="3223943at2"/>
<organism evidence="2 3">
    <name type="scientific">Bifidobacterium mongoliense DSM 21395</name>
    <dbReference type="NCBI Taxonomy" id="1437603"/>
    <lineage>
        <taxon>Bacteria</taxon>
        <taxon>Bacillati</taxon>
        <taxon>Actinomycetota</taxon>
        <taxon>Actinomycetes</taxon>
        <taxon>Bifidobacteriales</taxon>
        <taxon>Bifidobacteriaceae</taxon>
        <taxon>Bifidobacterium</taxon>
    </lineage>
</organism>
<evidence type="ECO:0000313" key="3">
    <source>
        <dbReference type="Proteomes" id="UP000029082"/>
    </source>
</evidence>
<keyword evidence="1" id="KW-1133">Transmembrane helix</keyword>
<feature type="transmembrane region" description="Helical" evidence="1">
    <location>
        <begin position="234"/>
        <end position="252"/>
    </location>
</feature>
<keyword evidence="1" id="KW-0472">Membrane</keyword>
<dbReference type="GeneID" id="93095034"/>
<feature type="transmembrane region" description="Helical" evidence="1">
    <location>
        <begin position="304"/>
        <end position="321"/>
    </location>
</feature>
<proteinExistence type="predicted"/>
<feature type="transmembrane region" description="Helical" evidence="1">
    <location>
        <begin position="179"/>
        <end position="200"/>
    </location>
</feature>
<dbReference type="RefSeq" id="WP_051917973.1">
    <property type="nucleotide sequence ID" value="NZ_JDUO01000016.1"/>
</dbReference>
<feature type="transmembrane region" description="Helical" evidence="1">
    <location>
        <begin position="500"/>
        <end position="517"/>
    </location>
</feature>
<feature type="transmembrane region" description="Helical" evidence="1">
    <location>
        <begin position="207"/>
        <end position="228"/>
    </location>
</feature>
<evidence type="ECO:0000256" key="1">
    <source>
        <dbReference type="SAM" id="Phobius"/>
    </source>
</evidence>
<feature type="transmembrane region" description="Helical" evidence="1">
    <location>
        <begin position="55"/>
        <end position="76"/>
    </location>
</feature>
<name>A0A087BZH5_9BIFI</name>